<dbReference type="PANTHER" id="PTHR48094:SF11">
    <property type="entry name" value="GLUTATHIONE-INDEPENDENT GLYOXALASE HSP31-RELATED"/>
    <property type="match status" value="1"/>
</dbReference>
<dbReference type="InterPro" id="IPR002818">
    <property type="entry name" value="DJ-1/PfpI"/>
</dbReference>
<dbReference type="GO" id="GO:0008233">
    <property type="term" value="F:peptidase activity"/>
    <property type="evidence" value="ECO:0007669"/>
    <property type="project" value="UniProtKB-KW"/>
</dbReference>
<evidence type="ECO:0000313" key="5">
    <source>
        <dbReference type="EMBL" id="EAT13902.1"/>
    </source>
</evidence>
<dbReference type="Gene3D" id="3.40.50.880">
    <property type="match status" value="1"/>
</dbReference>
<dbReference type="Pfam" id="PF01965">
    <property type="entry name" value="DJ-1_PfpI"/>
    <property type="match status" value="1"/>
</dbReference>
<proteinExistence type="inferred from homology"/>
<dbReference type="Proteomes" id="UP000004263">
    <property type="component" value="Unassembled WGS sequence"/>
</dbReference>
<dbReference type="PANTHER" id="PTHR48094">
    <property type="entry name" value="PROTEIN/NUCLEIC ACID DEGLYCASE DJ-1-RELATED"/>
    <property type="match status" value="1"/>
</dbReference>
<comment type="similarity">
    <text evidence="3">Belongs to the peptidase C56 family. HSP31-like subfamily.</text>
</comment>
<dbReference type="GO" id="GO:0006508">
    <property type="term" value="P:proteolysis"/>
    <property type="evidence" value="ECO:0007669"/>
    <property type="project" value="UniProtKB-KW"/>
</dbReference>
<evidence type="ECO:0000313" key="6">
    <source>
        <dbReference type="Proteomes" id="UP000004263"/>
    </source>
</evidence>
<comment type="caution">
    <text evidence="5">The sequence shown here is derived from an EMBL/GenBank/DDBJ whole genome shotgun (WGS) entry which is preliminary data.</text>
</comment>
<dbReference type="EMBL" id="AAQH01000001">
    <property type="protein sequence ID" value="EAT13902.1"/>
    <property type="molecule type" value="Genomic_DNA"/>
</dbReference>
<keyword evidence="5" id="KW-0378">Hydrolase</keyword>
<dbReference type="GO" id="GO:0019243">
    <property type="term" value="P:methylglyoxal catabolic process to D-lactate via S-lactoyl-glutathione"/>
    <property type="evidence" value="ECO:0007669"/>
    <property type="project" value="TreeGrafter"/>
</dbReference>
<evidence type="ECO:0000256" key="1">
    <source>
        <dbReference type="ARBA" id="ARBA00023016"/>
    </source>
</evidence>
<feature type="domain" description="DJ-1/PfpI" evidence="4">
    <location>
        <begin position="27"/>
        <end position="220"/>
    </location>
</feature>
<name>Q1N5P0_9GAMM</name>
<reference evidence="5 6" key="1">
    <citation type="submission" date="2006-03" db="EMBL/GenBank/DDBJ databases">
        <authorList>
            <person name="Pinhassi J."/>
            <person name="Pedros-Alio C."/>
            <person name="Ferriera S."/>
            <person name="Johnson J."/>
            <person name="Kravitz S."/>
            <person name="Halpern A."/>
            <person name="Remington K."/>
            <person name="Beeson K."/>
            <person name="Tran B."/>
            <person name="Rogers Y.-H."/>
            <person name="Friedman R."/>
            <person name="Venter J.C."/>
        </authorList>
    </citation>
    <scope>NUCLEOTIDE SEQUENCE [LARGE SCALE GENOMIC DNA]</scope>
    <source>
        <strain evidence="5 6">RED65</strain>
    </source>
</reference>
<dbReference type="GO" id="GO:0019172">
    <property type="term" value="F:glyoxalase III activity"/>
    <property type="evidence" value="ECO:0007669"/>
    <property type="project" value="TreeGrafter"/>
</dbReference>
<dbReference type="SUPFAM" id="SSF52317">
    <property type="entry name" value="Class I glutamine amidotransferase-like"/>
    <property type="match status" value="1"/>
</dbReference>
<accession>Q1N5P0</accession>
<dbReference type="CDD" id="cd03141">
    <property type="entry name" value="GATase1_Hsp31_like"/>
    <property type="match status" value="1"/>
</dbReference>
<protein>
    <submittedName>
        <fullName evidence="5">Intracellular protease/amidase, putative</fullName>
    </submittedName>
</protein>
<evidence type="ECO:0000259" key="4">
    <source>
        <dbReference type="Pfam" id="PF01965"/>
    </source>
</evidence>
<keyword evidence="5" id="KW-0645">Protease</keyword>
<dbReference type="InterPro" id="IPR050325">
    <property type="entry name" value="Prot/Nucl_acid_deglycase"/>
</dbReference>
<dbReference type="STRING" id="207949.RED65_10929"/>
<evidence type="ECO:0000256" key="2">
    <source>
        <dbReference type="ARBA" id="ARBA00023239"/>
    </source>
</evidence>
<gene>
    <name evidence="5" type="ORF">RED65_10929</name>
</gene>
<dbReference type="InterPro" id="IPR029062">
    <property type="entry name" value="Class_I_gatase-like"/>
</dbReference>
<keyword evidence="2" id="KW-0456">Lyase</keyword>
<dbReference type="HOGENOM" id="CLU_070319_1_1_6"/>
<keyword evidence="6" id="KW-1185">Reference proteome</keyword>
<dbReference type="OrthoDB" id="9792284at2"/>
<sequence>MSKILILVTNHATLGETDEANGTFAPELTHALHEITDAGYDYDLVSIKGGQAPMYGTDMEGDEINSKILADETFQNRINNTIPVSQINVDDYAGIFYPGGFGLLTDLAKNEEVAKLTAKHYEDGGVVSAVCHGPAGLLPVKLSNGESLLSKIKVTGFTREEEVDFGTIDKIPFLLEESLARAAKNYSKTQPWGEYVVQDSRVITGQNPASAGAVGKALVEALKQKQAA</sequence>
<keyword evidence="1" id="KW-0346">Stress response</keyword>
<dbReference type="GO" id="GO:0005737">
    <property type="term" value="C:cytoplasm"/>
    <property type="evidence" value="ECO:0007669"/>
    <property type="project" value="TreeGrafter"/>
</dbReference>
<dbReference type="AlphaFoldDB" id="Q1N5P0"/>
<evidence type="ECO:0000256" key="3">
    <source>
        <dbReference type="ARBA" id="ARBA00038493"/>
    </source>
</evidence>
<organism evidence="5 6">
    <name type="scientific">Bermanella marisrubri</name>
    <dbReference type="NCBI Taxonomy" id="207949"/>
    <lineage>
        <taxon>Bacteria</taxon>
        <taxon>Pseudomonadati</taxon>
        <taxon>Pseudomonadota</taxon>
        <taxon>Gammaproteobacteria</taxon>
        <taxon>Oceanospirillales</taxon>
        <taxon>Oceanospirillaceae</taxon>
        <taxon>Bermanella</taxon>
    </lineage>
</organism>
<dbReference type="RefSeq" id="WP_007017320.1">
    <property type="nucleotide sequence ID" value="NZ_CH724113.1"/>
</dbReference>